<organism evidence="1 2">
    <name type="scientific">Cudoniella acicularis</name>
    <dbReference type="NCBI Taxonomy" id="354080"/>
    <lineage>
        <taxon>Eukaryota</taxon>
        <taxon>Fungi</taxon>
        <taxon>Dikarya</taxon>
        <taxon>Ascomycota</taxon>
        <taxon>Pezizomycotina</taxon>
        <taxon>Leotiomycetes</taxon>
        <taxon>Helotiales</taxon>
        <taxon>Tricladiaceae</taxon>
        <taxon>Cudoniella</taxon>
    </lineage>
</organism>
<accession>A0A8H4RUD4</accession>
<dbReference type="AlphaFoldDB" id="A0A8H4RUD4"/>
<keyword evidence="2" id="KW-1185">Reference proteome</keyword>
<gene>
    <name evidence="1" type="ORF">G7Y89_g2975</name>
</gene>
<evidence type="ECO:0000313" key="2">
    <source>
        <dbReference type="Proteomes" id="UP000566819"/>
    </source>
</evidence>
<comment type="caution">
    <text evidence="1">The sequence shown here is derived from an EMBL/GenBank/DDBJ whole genome shotgun (WGS) entry which is preliminary data.</text>
</comment>
<reference evidence="1 2" key="1">
    <citation type="submission" date="2020-03" db="EMBL/GenBank/DDBJ databases">
        <title>Draft Genome Sequence of Cudoniella acicularis.</title>
        <authorList>
            <person name="Buettner E."/>
            <person name="Kellner H."/>
        </authorList>
    </citation>
    <scope>NUCLEOTIDE SEQUENCE [LARGE SCALE GENOMIC DNA]</scope>
    <source>
        <strain evidence="1 2">DSM 108380</strain>
    </source>
</reference>
<name>A0A8H4RUD4_9HELO</name>
<protein>
    <submittedName>
        <fullName evidence="1">Uncharacterized protein</fullName>
    </submittedName>
</protein>
<dbReference type="EMBL" id="JAAMPI010000140">
    <property type="protein sequence ID" value="KAF4635124.1"/>
    <property type="molecule type" value="Genomic_DNA"/>
</dbReference>
<dbReference type="Proteomes" id="UP000566819">
    <property type="component" value="Unassembled WGS sequence"/>
</dbReference>
<sequence length="268" mass="29269">MADIDTANVQNLSITDAAQQLSTALEEYRETVIALNRATLTRELQDLDGGPPIDINSEDPDDVERIVAELWHDNAWTANLKARVQKVEDFFAPGVLSDGTLPPYPAEVQGRILANLETALNSGRETEDGSSSAQQLVVPAEYKTLLTLVGGLTGPGLPMHQETSVTAAVQGLVARVLSREELDVLVQIRLGEGWEITAGWQCGSSMYGGGSYVVYCQCVAEPATAGSEDSFAEWAWRYLFVPGMDEGLVFHSLVEFIKGYLEWYQNAR</sequence>
<evidence type="ECO:0000313" key="1">
    <source>
        <dbReference type="EMBL" id="KAF4635124.1"/>
    </source>
</evidence>
<proteinExistence type="predicted"/>